<evidence type="ECO:0000256" key="2">
    <source>
        <dbReference type="SAM" id="MobiDB-lite"/>
    </source>
</evidence>
<evidence type="ECO:0000313" key="4">
    <source>
        <dbReference type="EMBL" id="GAV88394.1"/>
    </source>
</evidence>
<name>A0A1Q3D7H2_CEPFO</name>
<feature type="region of interest" description="Disordered" evidence="2">
    <location>
        <begin position="80"/>
        <end position="99"/>
    </location>
</feature>
<dbReference type="AlphaFoldDB" id="A0A1Q3D7H2"/>
<dbReference type="Gene3D" id="4.10.60.10">
    <property type="entry name" value="Zinc finger, CCHC-type"/>
    <property type="match status" value="1"/>
</dbReference>
<protein>
    <submittedName>
        <fullName evidence="4">Zf-CCHC domain-containing protein/zf-CCHC_4 domain-containing protein</fullName>
    </submittedName>
</protein>
<keyword evidence="5" id="KW-1185">Reference proteome</keyword>
<dbReference type="SUPFAM" id="SSF57756">
    <property type="entry name" value="Retrovirus zinc finger-like domains"/>
    <property type="match status" value="1"/>
</dbReference>
<evidence type="ECO:0000259" key="3">
    <source>
        <dbReference type="PROSITE" id="PS50158"/>
    </source>
</evidence>
<organism evidence="4 5">
    <name type="scientific">Cephalotus follicularis</name>
    <name type="common">Albany pitcher plant</name>
    <dbReference type="NCBI Taxonomy" id="3775"/>
    <lineage>
        <taxon>Eukaryota</taxon>
        <taxon>Viridiplantae</taxon>
        <taxon>Streptophyta</taxon>
        <taxon>Embryophyta</taxon>
        <taxon>Tracheophyta</taxon>
        <taxon>Spermatophyta</taxon>
        <taxon>Magnoliopsida</taxon>
        <taxon>eudicotyledons</taxon>
        <taxon>Gunneridae</taxon>
        <taxon>Pentapetalae</taxon>
        <taxon>rosids</taxon>
        <taxon>fabids</taxon>
        <taxon>Oxalidales</taxon>
        <taxon>Cephalotaceae</taxon>
        <taxon>Cephalotus</taxon>
    </lineage>
</organism>
<dbReference type="SMART" id="SM00343">
    <property type="entry name" value="ZnF_C2HC"/>
    <property type="match status" value="3"/>
</dbReference>
<sequence>MRCGATGHVMKNCTRDPSQQTANCGTPDQGRDTRPRGCTHCGRTDHQLKNCWKWNGWCLRCGAPGHSVRNCPERQWAAPTGPMSNSAVAAGPSQRGGKGKGIMRGTIFTLTCIILDHNVVNWLTLL</sequence>
<dbReference type="InterPro" id="IPR001878">
    <property type="entry name" value="Znf_CCHC"/>
</dbReference>
<evidence type="ECO:0000313" key="5">
    <source>
        <dbReference type="Proteomes" id="UP000187406"/>
    </source>
</evidence>
<dbReference type="Pfam" id="PF00098">
    <property type="entry name" value="zf-CCHC"/>
    <property type="match status" value="1"/>
</dbReference>
<dbReference type="GO" id="GO:0008270">
    <property type="term" value="F:zinc ion binding"/>
    <property type="evidence" value="ECO:0007669"/>
    <property type="project" value="UniProtKB-KW"/>
</dbReference>
<dbReference type="PROSITE" id="PS50158">
    <property type="entry name" value="ZF_CCHC"/>
    <property type="match status" value="1"/>
</dbReference>
<dbReference type="EMBL" id="BDDD01004827">
    <property type="protein sequence ID" value="GAV88394.1"/>
    <property type="molecule type" value="Genomic_DNA"/>
</dbReference>
<gene>
    <name evidence="4" type="ORF">CFOL_v3_31817</name>
</gene>
<dbReference type="OrthoDB" id="514078at2759"/>
<dbReference type="GO" id="GO:0003676">
    <property type="term" value="F:nucleic acid binding"/>
    <property type="evidence" value="ECO:0007669"/>
    <property type="project" value="InterPro"/>
</dbReference>
<comment type="caution">
    <text evidence="4">The sequence shown here is derived from an EMBL/GenBank/DDBJ whole genome shotgun (WGS) entry which is preliminary data.</text>
</comment>
<evidence type="ECO:0000256" key="1">
    <source>
        <dbReference type="PROSITE-ProRule" id="PRU00047"/>
    </source>
</evidence>
<proteinExistence type="predicted"/>
<dbReference type="Proteomes" id="UP000187406">
    <property type="component" value="Unassembled WGS sequence"/>
</dbReference>
<feature type="domain" description="CCHC-type" evidence="3">
    <location>
        <begin position="58"/>
        <end position="73"/>
    </location>
</feature>
<keyword evidence="1" id="KW-0479">Metal-binding</keyword>
<reference evidence="5" key="1">
    <citation type="submission" date="2016-04" db="EMBL/GenBank/DDBJ databases">
        <title>Cephalotus genome sequencing.</title>
        <authorList>
            <person name="Fukushima K."/>
            <person name="Hasebe M."/>
            <person name="Fang X."/>
        </authorList>
    </citation>
    <scope>NUCLEOTIDE SEQUENCE [LARGE SCALE GENOMIC DNA]</scope>
    <source>
        <strain evidence="5">cv. St1</strain>
    </source>
</reference>
<accession>A0A1Q3D7H2</accession>
<keyword evidence="1" id="KW-0862">Zinc</keyword>
<keyword evidence="1" id="KW-0863">Zinc-finger</keyword>
<dbReference type="InParanoid" id="A0A1Q3D7H2"/>
<dbReference type="InterPro" id="IPR036875">
    <property type="entry name" value="Znf_CCHC_sf"/>
</dbReference>